<evidence type="ECO:0000256" key="4">
    <source>
        <dbReference type="ARBA" id="ARBA00022692"/>
    </source>
</evidence>
<keyword evidence="11" id="KW-1185">Reference proteome</keyword>
<sequence length="315" mass="35231">MSIIVPLYNEEENIQILVDGILPVMDSIESPFEIILVNDGSWDRTAEVIGGIAEKDDRVKVINLRRNAGQTAAMMAGFDHASGDIIIPMDGDLQNDPADIPRLLAKLDEGYDVVSGWRKDRKDKLIVRKVPSWLANRIISWVSGVKLNDYGCTLKAYRRDVLSGVRLYGELHRFVPIFASWQGGRITELPVNHRARQFGVSKYGLNRIFKVVLDLILVRFLTKYQAKPIYVFGFIAVLFFAVAFVAGLYAVFLKIAEGTAFIQTPLPLLFVTGFMSGMMCILLGLISEVLVRTYFESQGRTHYIIGSTLNIGPAK</sequence>
<dbReference type="PANTHER" id="PTHR48090:SF3">
    <property type="entry name" value="UNDECAPRENYL-PHOSPHATE 4-DEOXY-4-FORMAMIDO-L-ARABINOSE TRANSFERASE"/>
    <property type="match status" value="1"/>
</dbReference>
<evidence type="ECO:0000256" key="7">
    <source>
        <dbReference type="ARBA" id="ARBA00023136"/>
    </source>
</evidence>
<dbReference type="InterPro" id="IPR001173">
    <property type="entry name" value="Glyco_trans_2-like"/>
</dbReference>
<keyword evidence="6 8" id="KW-1133">Transmembrane helix</keyword>
<keyword evidence="2" id="KW-0328">Glycosyltransferase</keyword>
<proteinExistence type="predicted"/>
<feature type="transmembrane region" description="Helical" evidence="8">
    <location>
        <begin position="229"/>
        <end position="256"/>
    </location>
</feature>
<name>A0ABS7VL84_9HYPH</name>
<dbReference type="EMBL" id="JAIRBM010000005">
    <property type="protein sequence ID" value="MBZ6076259.1"/>
    <property type="molecule type" value="Genomic_DNA"/>
</dbReference>
<evidence type="ECO:0000256" key="3">
    <source>
        <dbReference type="ARBA" id="ARBA00022679"/>
    </source>
</evidence>
<keyword evidence="5" id="KW-0448">Lipopolysaccharide biosynthesis</keyword>
<gene>
    <name evidence="10" type="ORF">K9B37_08150</name>
</gene>
<dbReference type="SUPFAM" id="SSF53448">
    <property type="entry name" value="Nucleotide-diphospho-sugar transferases"/>
    <property type="match status" value="1"/>
</dbReference>
<evidence type="ECO:0000256" key="5">
    <source>
        <dbReference type="ARBA" id="ARBA00022985"/>
    </source>
</evidence>
<dbReference type="InterPro" id="IPR050256">
    <property type="entry name" value="Glycosyltransferase_2"/>
</dbReference>
<dbReference type="Proteomes" id="UP000704176">
    <property type="component" value="Unassembled WGS sequence"/>
</dbReference>
<evidence type="ECO:0000256" key="6">
    <source>
        <dbReference type="ARBA" id="ARBA00022989"/>
    </source>
</evidence>
<keyword evidence="1" id="KW-1003">Cell membrane</keyword>
<feature type="domain" description="Glycosyltransferase 2-like" evidence="9">
    <location>
        <begin position="2"/>
        <end position="162"/>
    </location>
</feature>
<evidence type="ECO:0000256" key="1">
    <source>
        <dbReference type="ARBA" id="ARBA00022475"/>
    </source>
</evidence>
<evidence type="ECO:0000256" key="2">
    <source>
        <dbReference type="ARBA" id="ARBA00022676"/>
    </source>
</evidence>
<dbReference type="Gene3D" id="3.90.550.10">
    <property type="entry name" value="Spore Coat Polysaccharide Biosynthesis Protein SpsA, Chain A"/>
    <property type="match status" value="1"/>
</dbReference>
<dbReference type="PANTHER" id="PTHR48090">
    <property type="entry name" value="UNDECAPRENYL-PHOSPHATE 4-DEOXY-4-FORMAMIDO-L-ARABINOSE TRANSFERASE-RELATED"/>
    <property type="match status" value="1"/>
</dbReference>
<dbReference type="RefSeq" id="WP_224312823.1">
    <property type="nucleotide sequence ID" value="NZ_JAIRBM010000005.1"/>
</dbReference>
<evidence type="ECO:0000313" key="11">
    <source>
        <dbReference type="Proteomes" id="UP000704176"/>
    </source>
</evidence>
<keyword evidence="4 8" id="KW-0812">Transmembrane</keyword>
<evidence type="ECO:0000313" key="10">
    <source>
        <dbReference type="EMBL" id="MBZ6076259.1"/>
    </source>
</evidence>
<dbReference type="InterPro" id="IPR029044">
    <property type="entry name" value="Nucleotide-diphossugar_trans"/>
</dbReference>
<keyword evidence="7 8" id="KW-0472">Membrane</keyword>
<evidence type="ECO:0000256" key="8">
    <source>
        <dbReference type="SAM" id="Phobius"/>
    </source>
</evidence>
<organism evidence="10 11">
    <name type="scientific">Microvirga puerhi</name>
    <dbReference type="NCBI Taxonomy" id="2876078"/>
    <lineage>
        <taxon>Bacteria</taxon>
        <taxon>Pseudomonadati</taxon>
        <taxon>Pseudomonadota</taxon>
        <taxon>Alphaproteobacteria</taxon>
        <taxon>Hyphomicrobiales</taxon>
        <taxon>Methylobacteriaceae</taxon>
        <taxon>Microvirga</taxon>
    </lineage>
</organism>
<dbReference type="Pfam" id="PF00535">
    <property type="entry name" value="Glycos_transf_2"/>
    <property type="match status" value="1"/>
</dbReference>
<keyword evidence="3" id="KW-0808">Transferase</keyword>
<evidence type="ECO:0000259" key="9">
    <source>
        <dbReference type="Pfam" id="PF00535"/>
    </source>
</evidence>
<feature type="transmembrane region" description="Helical" evidence="8">
    <location>
        <begin position="268"/>
        <end position="291"/>
    </location>
</feature>
<reference evidence="10 11" key="1">
    <citation type="submission" date="2021-09" db="EMBL/GenBank/DDBJ databases">
        <title>The complete genome sequence of a new microorganism.</title>
        <authorList>
            <person name="Zi Z."/>
        </authorList>
    </citation>
    <scope>NUCLEOTIDE SEQUENCE [LARGE SCALE GENOMIC DNA]</scope>
    <source>
        <strain evidence="10 11">WGZ8</strain>
    </source>
</reference>
<comment type="caution">
    <text evidence="10">The sequence shown here is derived from an EMBL/GenBank/DDBJ whole genome shotgun (WGS) entry which is preliminary data.</text>
</comment>
<accession>A0ABS7VL84</accession>
<dbReference type="CDD" id="cd04187">
    <property type="entry name" value="DPM1_like_bac"/>
    <property type="match status" value="1"/>
</dbReference>
<protein>
    <submittedName>
        <fullName evidence="10">Glycosyltransferase family 2 protein</fullName>
    </submittedName>
</protein>